<feature type="region of interest" description="Disordered" evidence="1">
    <location>
        <begin position="79"/>
        <end position="156"/>
    </location>
</feature>
<keyword evidence="3" id="KW-1185">Reference proteome</keyword>
<feature type="region of interest" description="Disordered" evidence="1">
    <location>
        <begin position="342"/>
        <end position="366"/>
    </location>
</feature>
<evidence type="ECO:0000313" key="3">
    <source>
        <dbReference type="Proteomes" id="UP001189429"/>
    </source>
</evidence>
<gene>
    <name evidence="2" type="ORF">PCOR1329_LOCUS1021</name>
</gene>
<feature type="compositionally biased region" description="Basic and acidic residues" evidence="1">
    <location>
        <begin position="79"/>
        <end position="106"/>
    </location>
</feature>
<feature type="compositionally biased region" description="Basic and acidic residues" evidence="1">
    <location>
        <begin position="355"/>
        <end position="366"/>
    </location>
</feature>
<organism evidence="2 3">
    <name type="scientific">Prorocentrum cordatum</name>
    <dbReference type="NCBI Taxonomy" id="2364126"/>
    <lineage>
        <taxon>Eukaryota</taxon>
        <taxon>Sar</taxon>
        <taxon>Alveolata</taxon>
        <taxon>Dinophyceae</taxon>
        <taxon>Prorocentrales</taxon>
        <taxon>Prorocentraceae</taxon>
        <taxon>Prorocentrum</taxon>
    </lineage>
</organism>
<protein>
    <submittedName>
        <fullName evidence="2">Uncharacterized protein</fullName>
    </submittedName>
</protein>
<reference evidence="2" key="1">
    <citation type="submission" date="2023-10" db="EMBL/GenBank/DDBJ databases">
        <authorList>
            <person name="Chen Y."/>
            <person name="Shah S."/>
            <person name="Dougan E. K."/>
            <person name="Thang M."/>
            <person name="Chan C."/>
        </authorList>
    </citation>
    <scope>NUCLEOTIDE SEQUENCE [LARGE SCALE GENOMIC DNA]</scope>
</reference>
<accession>A0ABN9P9M2</accession>
<evidence type="ECO:0000313" key="2">
    <source>
        <dbReference type="EMBL" id="CAK0789464.1"/>
    </source>
</evidence>
<dbReference type="EMBL" id="CAUYUJ010000238">
    <property type="protein sequence ID" value="CAK0789464.1"/>
    <property type="molecule type" value="Genomic_DNA"/>
</dbReference>
<sequence length="424" mass="46275">MGGYCLNKACAWGAKGKPSMMKTSGFCVLCQDANATAALTGHKRGAVLRELAAHASLKQEEWMAQLYHDEAASWRADLRADAPPPERSRSARRSEPDGSGRQRPEEAATTGATGGEGAQDSNKTPRPREAPAPRGTEGGSPADDRPQPADSEPSAGDARALHELASRPPPQLRRMLDQGQRRLCSLRAASAAVSSCMAAKYDVFFDVTRVYSQALGKSDLDAAWPDAVQQAPVPLRLQTLDRVFELGFDARLTTDFRSAGWAVEKVVGWNPSAAMAKMGPPPAGGEPSPTHAMSAVRWDVSTSTIRRWNSWGAPANPFPSVDKFAFCAFFVDPIIFIRAPPPRSKRAGDAPATREPPKPPEISEWHRPLPRWQECRHMLPREKVLREAAPGSAAPRWHVYSFGFWFSARPKAPPQRPFFLSLLA</sequence>
<comment type="caution">
    <text evidence="2">The sequence shown here is derived from an EMBL/GenBank/DDBJ whole genome shotgun (WGS) entry which is preliminary data.</text>
</comment>
<dbReference type="Proteomes" id="UP001189429">
    <property type="component" value="Unassembled WGS sequence"/>
</dbReference>
<name>A0ABN9P9M2_9DINO</name>
<evidence type="ECO:0000256" key="1">
    <source>
        <dbReference type="SAM" id="MobiDB-lite"/>
    </source>
</evidence>
<proteinExistence type="predicted"/>